<name>A0A2T6FYF6_9BACL</name>
<sequence>MVIIMIYNRGVSKMSNNEAKELYPKPIGGWLLVYLITLLISEAMYISGVIRILPDLTNLIEERNWIQNVILLGTFIKTFVTGLLLLLFISKKSYAPRLIIIFEVFCIVIRILTYIDFYSRGQIIPNSYHLSIFVGVISVIWIFYFFKSKRVKETFING</sequence>
<dbReference type="Pfam" id="PF10754">
    <property type="entry name" value="DUF2569"/>
    <property type="match status" value="1"/>
</dbReference>
<evidence type="ECO:0000313" key="3">
    <source>
        <dbReference type="Proteomes" id="UP000244184"/>
    </source>
</evidence>
<keyword evidence="1" id="KW-1133">Transmembrane helix</keyword>
<proteinExistence type="predicted"/>
<organism evidence="2 3">
    <name type="scientific">Paenibacillus elgii</name>
    <dbReference type="NCBI Taxonomy" id="189691"/>
    <lineage>
        <taxon>Bacteria</taxon>
        <taxon>Bacillati</taxon>
        <taxon>Bacillota</taxon>
        <taxon>Bacilli</taxon>
        <taxon>Bacillales</taxon>
        <taxon>Paenibacillaceae</taxon>
        <taxon>Paenibacillus</taxon>
    </lineage>
</organism>
<evidence type="ECO:0008006" key="4">
    <source>
        <dbReference type="Google" id="ProtNLM"/>
    </source>
</evidence>
<dbReference type="InterPro" id="IPR019690">
    <property type="entry name" value="DUF2569"/>
</dbReference>
<feature type="transmembrane region" description="Helical" evidence="1">
    <location>
        <begin position="65"/>
        <end position="89"/>
    </location>
</feature>
<comment type="caution">
    <text evidence="2">The sequence shown here is derived from an EMBL/GenBank/DDBJ whole genome shotgun (WGS) entry which is preliminary data.</text>
</comment>
<evidence type="ECO:0000256" key="1">
    <source>
        <dbReference type="SAM" id="Phobius"/>
    </source>
</evidence>
<evidence type="ECO:0000313" key="2">
    <source>
        <dbReference type="EMBL" id="PUA36939.1"/>
    </source>
</evidence>
<dbReference type="EMBL" id="PYHP01000064">
    <property type="protein sequence ID" value="PUA36939.1"/>
    <property type="molecule type" value="Genomic_DNA"/>
</dbReference>
<feature type="transmembrane region" description="Helical" evidence="1">
    <location>
        <begin position="127"/>
        <end position="146"/>
    </location>
</feature>
<protein>
    <recommendedName>
        <fullName evidence="4">DUF2569 domain-containing protein</fullName>
    </recommendedName>
</protein>
<accession>A0A2T6FYF6</accession>
<feature type="transmembrane region" description="Helical" evidence="1">
    <location>
        <begin position="30"/>
        <end position="53"/>
    </location>
</feature>
<gene>
    <name evidence="2" type="ORF">C8Z91_22605</name>
</gene>
<keyword evidence="1" id="KW-0472">Membrane</keyword>
<dbReference type="Proteomes" id="UP000244184">
    <property type="component" value="Unassembled WGS sequence"/>
</dbReference>
<keyword evidence="1" id="KW-0812">Transmembrane</keyword>
<dbReference type="AlphaFoldDB" id="A0A2T6FYF6"/>
<feature type="transmembrane region" description="Helical" evidence="1">
    <location>
        <begin position="98"/>
        <end position="115"/>
    </location>
</feature>
<reference evidence="2 3" key="1">
    <citation type="submission" date="2018-03" db="EMBL/GenBank/DDBJ databases">
        <title>Genome sequence of Paenibacillus elgii strain AC13 an antimicrobial compound producing bacteria.</title>
        <authorList>
            <person name="Kurokawa A.S."/>
            <person name="Araujo J.F."/>
            <person name="Costa R.A."/>
            <person name="Ortega D.B."/>
            <person name="Pires A.S."/>
            <person name="Pappas G.J.Jr."/>
            <person name="Franco O.L."/>
            <person name="Barreto C."/>
            <person name="Magalhaes B.S."/>
            <person name="Kruger R.H."/>
        </authorList>
    </citation>
    <scope>NUCLEOTIDE SEQUENCE [LARGE SCALE GENOMIC DNA]</scope>
    <source>
        <strain evidence="2 3">AC13</strain>
    </source>
</reference>